<dbReference type="InParanoid" id="E9AEP0"/>
<organism evidence="1 2">
    <name type="scientific">Leishmania major</name>
    <dbReference type="NCBI Taxonomy" id="5664"/>
    <lineage>
        <taxon>Eukaryota</taxon>
        <taxon>Discoba</taxon>
        <taxon>Euglenozoa</taxon>
        <taxon>Kinetoplastea</taxon>
        <taxon>Metakinetoplastina</taxon>
        <taxon>Trypanosomatida</taxon>
        <taxon>Trypanosomatidae</taxon>
        <taxon>Leishmaniinae</taxon>
        <taxon>Leishmania</taxon>
    </lineage>
</organism>
<dbReference type="KEGG" id="lma:LMJF_35_0650"/>
<gene>
    <name evidence="1" type="ORF">LMJF_35_0650</name>
</gene>
<evidence type="ECO:0000313" key="2">
    <source>
        <dbReference type="Proteomes" id="UP000000542"/>
    </source>
</evidence>
<reference evidence="1 2" key="1">
    <citation type="journal article" date="2005" name="Science">
        <title>The genome of the kinetoplastid parasite, Leishmania major.</title>
        <authorList>
            <person name="Ivens A.C."/>
            <person name="Peacock C.S."/>
            <person name="Worthey E.A."/>
            <person name="Murphy L."/>
            <person name="Aggarwal G."/>
            <person name="Berriman M."/>
            <person name="Sisk E."/>
            <person name="Rajandream M.A."/>
            <person name="Adlem E."/>
            <person name="Aert R."/>
            <person name="Anupama A."/>
            <person name="Apostolou Z."/>
            <person name="Attipoe P."/>
            <person name="Bason N."/>
            <person name="Bauser C."/>
            <person name="Beck A."/>
            <person name="Beverley S.M."/>
            <person name="Bianchettin G."/>
            <person name="Borzym K."/>
            <person name="Bothe G."/>
            <person name="Bruschi C.V."/>
            <person name="Collins M."/>
            <person name="Cadag E."/>
            <person name="Ciarloni L."/>
            <person name="Clayton C."/>
            <person name="Coulson R.M."/>
            <person name="Cronin A."/>
            <person name="Cruz A.K."/>
            <person name="Davies R.M."/>
            <person name="De Gaudenzi J."/>
            <person name="Dobson D.E."/>
            <person name="Duesterhoeft A."/>
            <person name="Fazelina G."/>
            <person name="Fosker N."/>
            <person name="Frasch A.C."/>
            <person name="Fraser A."/>
            <person name="Fuchs M."/>
            <person name="Gabel C."/>
            <person name="Goble A."/>
            <person name="Goffeau A."/>
            <person name="Harris D."/>
            <person name="Hertz-Fowler C."/>
            <person name="Hilbert H."/>
            <person name="Horn D."/>
            <person name="Huang Y."/>
            <person name="Klages S."/>
            <person name="Knights A."/>
            <person name="Kube M."/>
            <person name="Larke N."/>
            <person name="Litvin L."/>
            <person name="Lord A."/>
            <person name="Louie T."/>
            <person name="Marra M."/>
            <person name="Masuy D."/>
            <person name="Matthews K."/>
            <person name="Michaeli S."/>
            <person name="Mottram J.C."/>
            <person name="Muller-Auer S."/>
            <person name="Munden H."/>
            <person name="Nelson S."/>
            <person name="Norbertczak H."/>
            <person name="Oliver K."/>
            <person name="O'neil S."/>
            <person name="Pentony M."/>
            <person name="Pohl T.M."/>
            <person name="Price C."/>
            <person name="Purnelle B."/>
            <person name="Quail M.A."/>
            <person name="Rabbinowitsch E."/>
            <person name="Reinhardt R."/>
            <person name="Rieger M."/>
            <person name="Rinta J."/>
            <person name="Robben J."/>
            <person name="Robertson L."/>
            <person name="Ruiz J.C."/>
            <person name="Rutter S."/>
            <person name="Saunders D."/>
            <person name="Schafer M."/>
            <person name="Schein J."/>
            <person name="Schwartz D.C."/>
            <person name="Seeger K."/>
            <person name="Seyler A."/>
            <person name="Sharp S."/>
            <person name="Shin H."/>
            <person name="Sivam D."/>
            <person name="Squares R."/>
            <person name="Squares S."/>
            <person name="Tosato V."/>
            <person name="Vogt C."/>
            <person name="Volckaert G."/>
            <person name="Wambutt R."/>
            <person name="Warren T."/>
            <person name="Wedler H."/>
            <person name="Woodward J."/>
            <person name="Zhou S."/>
            <person name="Zimmermann W."/>
            <person name="Smith D.F."/>
            <person name="Blackwell J.M."/>
            <person name="Stuart K.D."/>
            <person name="Barrell B."/>
            <person name="Myler P.J."/>
        </authorList>
    </citation>
    <scope>NUCLEOTIDE SEQUENCE [LARGE SCALE GENOMIC DNA]</scope>
    <source>
        <strain evidence="2">MHOM/IL/81/Friedlin</strain>
    </source>
</reference>
<keyword evidence="2" id="KW-1185">Reference proteome</keyword>
<sequence length="57" mass="6462">MKTTLPSLFSPPLLPARMTSTKKLSDSQEELRVHVDHVFFSPPPLPLFLSFRTLLPV</sequence>
<dbReference type="AlphaFoldDB" id="E9AEP0"/>
<dbReference type="HOGENOM" id="CLU_3000548_0_0_1"/>
<dbReference type="RefSeq" id="XP_003722460.1">
    <property type="nucleotide sequence ID" value="XM_003722412.1"/>
</dbReference>
<dbReference type="GeneID" id="12982249"/>
<protein>
    <submittedName>
        <fullName evidence="1">Uncharacterized protein</fullName>
    </submittedName>
</protein>
<reference evidence="1 2" key="2">
    <citation type="journal article" date="2011" name="Genome Res.">
        <title>Chromosome and gene copy number variation allow major structural change between species and strains of Leishmania.</title>
        <authorList>
            <person name="Rogers M.B."/>
            <person name="Hilley J.D."/>
            <person name="Dickens N.J."/>
            <person name="Wilkes J."/>
            <person name="Bates P.A."/>
            <person name="Depledge D.P."/>
            <person name="Harris D."/>
            <person name="Her Y."/>
            <person name="Herzyk P."/>
            <person name="Imamura H."/>
            <person name="Otto T.D."/>
            <person name="Sanders M."/>
            <person name="Seeger K."/>
            <person name="Dujardin J.C."/>
            <person name="Berriman M."/>
            <person name="Smith D.F."/>
            <person name="Hertz-Fowler C."/>
            <person name="Mottram J.C."/>
        </authorList>
    </citation>
    <scope>NUCLEOTIDE SEQUENCE [LARGE SCALE GENOMIC DNA]</scope>
    <source>
        <strain evidence="2">MHOM/IL/81/Friedlin</strain>
    </source>
</reference>
<proteinExistence type="predicted"/>
<accession>E9AEP0</accession>
<evidence type="ECO:0000313" key="1">
    <source>
        <dbReference type="EMBL" id="CBZ12693.1"/>
    </source>
</evidence>
<name>E9AEP0_LEIMA</name>
<dbReference type="EMBL" id="FR796431">
    <property type="protein sequence ID" value="CBZ12693.1"/>
    <property type="molecule type" value="Genomic_DNA"/>
</dbReference>
<dbReference type="Proteomes" id="UP000000542">
    <property type="component" value="Chromosome 35"/>
</dbReference>